<gene>
    <name evidence="6" type="ORF">J3A84_05700</name>
</gene>
<sequence length="157" mass="17949">MSVYEYSAIDIDGEKQDLSQYEGKVLLIVNTASKCGFTPQFQGLETLYENMKDQGFMVLGFPSNQFKNQEPEDEAGIKNFCELNYGVTFPMFSKIDVNGEHAHALFRYLRKETKGLLGDSVKWNFTKFLVGKDGKVIRRYAPQVDPMDIEKDIRAIL</sequence>
<dbReference type="InterPro" id="IPR029759">
    <property type="entry name" value="GPX_AS"/>
</dbReference>
<dbReference type="PRINTS" id="PR01011">
    <property type="entry name" value="GLUTPROXDASE"/>
</dbReference>
<dbReference type="InterPro" id="IPR036249">
    <property type="entry name" value="Thioredoxin-like_sf"/>
</dbReference>
<keyword evidence="3 5" id="KW-0560">Oxidoreductase</keyword>
<evidence type="ECO:0000313" key="7">
    <source>
        <dbReference type="Proteomes" id="UP000664218"/>
    </source>
</evidence>
<comment type="caution">
    <text evidence="6">The sequence shown here is derived from an EMBL/GenBank/DDBJ whole genome shotgun (WGS) entry which is preliminary data.</text>
</comment>
<dbReference type="CDD" id="cd00340">
    <property type="entry name" value="GSH_Peroxidase"/>
    <property type="match status" value="1"/>
</dbReference>
<dbReference type="SUPFAM" id="SSF52833">
    <property type="entry name" value="Thioredoxin-like"/>
    <property type="match status" value="1"/>
</dbReference>
<name>A0A939H5H2_9CLOT</name>
<dbReference type="GO" id="GO:0034599">
    <property type="term" value="P:cellular response to oxidative stress"/>
    <property type="evidence" value="ECO:0007669"/>
    <property type="project" value="TreeGrafter"/>
</dbReference>
<proteinExistence type="inferred from homology"/>
<dbReference type="InterPro" id="IPR000889">
    <property type="entry name" value="Glutathione_peroxidase"/>
</dbReference>
<keyword evidence="2 5" id="KW-0575">Peroxidase</keyword>
<dbReference type="InterPro" id="IPR029760">
    <property type="entry name" value="GPX_CS"/>
</dbReference>
<evidence type="ECO:0000256" key="5">
    <source>
        <dbReference type="RuleBase" id="RU000499"/>
    </source>
</evidence>
<accession>A0A939H5H2</accession>
<dbReference type="PROSITE" id="PS51355">
    <property type="entry name" value="GLUTATHIONE_PEROXID_3"/>
    <property type="match status" value="1"/>
</dbReference>
<organism evidence="6 7">
    <name type="scientific">Proteiniclasticum aestuarii</name>
    <dbReference type="NCBI Taxonomy" id="2817862"/>
    <lineage>
        <taxon>Bacteria</taxon>
        <taxon>Bacillati</taxon>
        <taxon>Bacillota</taxon>
        <taxon>Clostridia</taxon>
        <taxon>Eubacteriales</taxon>
        <taxon>Clostridiaceae</taxon>
        <taxon>Proteiniclasticum</taxon>
    </lineage>
</organism>
<reference evidence="6" key="1">
    <citation type="submission" date="2021-03" db="EMBL/GenBank/DDBJ databases">
        <title>Proteiniclasticum marinus sp. nov., isolated from tidal flat sediment.</title>
        <authorList>
            <person name="Namirimu T."/>
            <person name="Yang J.-A."/>
            <person name="Yang S.-H."/>
            <person name="Kim Y.-J."/>
            <person name="Kwon K.K."/>
        </authorList>
    </citation>
    <scope>NUCLEOTIDE SEQUENCE</scope>
    <source>
        <strain evidence="6">SCR006</strain>
    </source>
</reference>
<evidence type="ECO:0000256" key="2">
    <source>
        <dbReference type="ARBA" id="ARBA00022559"/>
    </source>
</evidence>
<dbReference type="Gene3D" id="3.40.30.10">
    <property type="entry name" value="Glutaredoxin"/>
    <property type="match status" value="1"/>
</dbReference>
<evidence type="ECO:0000313" key="6">
    <source>
        <dbReference type="EMBL" id="MBO1264534.1"/>
    </source>
</evidence>
<evidence type="ECO:0000256" key="4">
    <source>
        <dbReference type="PIRSR" id="PIRSR000303-1"/>
    </source>
</evidence>
<dbReference type="PANTHER" id="PTHR11592">
    <property type="entry name" value="GLUTATHIONE PEROXIDASE"/>
    <property type="match status" value="1"/>
</dbReference>
<evidence type="ECO:0000256" key="1">
    <source>
        <dbReference type="ARBA" id="ARBA00006926"/>
    </source>
</evidence>
<protein>
    <recommendedName>
        <fullName evidence="5">Glutathione peroxidase</fullName>
    </recommendedName>
</protein>
<dbReference type="Proteomes" id="UP000664218">
    <property type="component" value="Unassembled WGS sequence"/>
</dbReference>
<dbReference type="FunFam" id="3.40.30.10:FF:000010">
    <property type="entry name" value="Glutathione peroxidase"/>
    <property type="match status" value="1"/>
</dbReference>
<dbReference type="PIRSF" id="PIRSF000303">
    <property type="entry name" value="Glutathion_perox"/>
    <property type="match status" value="1"/>
</dbReference>
<dbReference type="GO" id="GO:0004601">
    <property type="term" value="F:peroxidase activity"/>
    <property type="evidence" value="ECO:0007669"/>
    <property type="project" value="UniProtKB-KW"/>
</dbReference>
<dbReference type="RefSeq" id="WP_207599040.1">
    <property type="nucleotide sequence ID" value="NZ_JAFNJU010000003.1"/>
</dbReference>
<dbReference type="PANTHER" id="PTHR11592:SF78">
    <property type="entry name" value="GLUTATHIONE PEROXIDASE"/>
    <property type="match status" value="1"/>
</dbReference>
<comment type="similarity">
    <text evidence="1 5">Belongs to the glutathione peroxidase family.</text>
</comment>
<feature type="active site" evidence="4">
    <location>
        <position position="35"/>
    </location>
</feature>
<dbReference type="PROSITE" id="PS00460">
    <property type="entry name" value="GLUTATHIONE_PEROXID_1"/>
    <property type="match status" value="1"/>
</dbReference>
<evidence type="ECO:0000256" key="3">
    <source>
        <dbReference type="ARBA" id="ARBA00023002"/>
    </source>
</evidence>
<keyword evidence="7" id="KW-1185">Reference proteome</keyword>
<dbReference type="EMBL" id="JAFNJU010000003">
    <property type="protein sequence ID" value="MBO1264534.1"/>
    <property type="molecule type" value="Genomic_DNA"/>
</dbReference>
<dbReference type="Pfam" id="PF00255">
    <property type="entry name" value="GSHPx"/>
    <property type="match status" value="1"/>
</dbReference>
<dbReference type="AlphaFoldDB" id="A0A939H5H2"/>
<dbReference type="PROSITE" id="PS00763">
    <property type="entry name" value="GLUTATHIONE_PEROXID_2"/>
    <property type="match status" value="1"/>
</dbReference>